<reference evidence="3 4" key="1">
    <citation type="submission" date="2019-04" db="EMBL/GenBank/DDBJ databases">
        <title>Friends and foes A comparative genomics study of 23 Aspergillus species from section Flavi.</title>
        <authorList>
            <consortium name="DOE Joint Genome Institute"/>
            <person name="Kjaerbolling I."/>
            <person name="Vesth T."/>
            <person name="Frisvad J.C."/>
            <person name="Nybo J.L."/>
            <person name="Theobald S."/>
            <person name="Kildgaard S."/>
            <person name="Isbrandt T."/>
            <person name="Kuo A."/>
            <person name="Sato A."/>
            <person name="Lyhne E.K."/>
            <person name="Kogle M.E."/>
            <person name="Wiebenga A."/>
            <person name="Kun R.S."/>
            <person name="Lubbers R.J."/>
            <person name="Makela M.R."/>
            <person name="Barry K."/>
            <person name="Chovatia M."/>
            <person name="Clum A."/>
            <person name="Daum C."/>
            <person name="Haridas S."/>
            <person name="He G."/>
            <person name="LaButti K."/>
            <person name="Lipzen A."/>
            <person name="Mondo S."/>
            <person name="Riley R."/>
            <person name="Salamov A."/>
            <person name="Simmons B.A."/>
            <person name="Magnuson J.K."/>
            <person name="Henrissat B."/>
            <person name="Mortensen U.H."/>
            <person name="Larsen T.O."/>
            <person name="Devries R.P."/>
            <person name="Grigoriev I.V."/>
            <person name="Machida M."/>
            <person name="Baker S.E."/>
            <person name="Andersen M.R."/>
        </authorList>
    </citation>
    <scope>NUCLEOTIDE SEQUENCE [LARGE SCALE GENOMIC DNA]</scope>
    <source>
        <strain evidence="3 4">IBT 18842</strain>
    </source>
</reference>
<keyword evidence="4" id="KW-1185">Reference proteome</keyword>
<sequence length="335" mass="35977">MSGYIPLGGQTLVYSTVDGHDVKFDYYIPAGAQGKRPAVIFYHGGGMTAGSRRGVDFPLWLYHYCQEQGYFFIGADYRLCHPSTAFDQIDDARALFQFLTGDGFQHELPASIALDPARIAVAGFSAGAYSARAACVYASPKPAVLLTGYGTGGDWLLDHWVTGRPPTSLATLVDLSAVPSLLADRTVVSDDSPAGGLLSSRFALTVRWELDGTFLDGCVGRPGLGAQLQEVPYAQRGATIPDDLRPAFLQLFVTADHPPSVFVHGTADEVVPAQESVHQCDQLRRLGVRTELLLVLDGPHGLVDFGSGLPLRPSAGSVEAYQKALAFVTEIFQRT</sequence>
<evidence type="ECO:0000313" key="3">
    <source>
        <dbReference type="EMBL" id="KAE8153711.1"/>
    </source>
</evidence>
<accession>A0A5N6U6F8</accession>
<keyword evidence="1 3" id="KW-0378">Hydrolase</keyword>
<dbReference type="InterPro" id="IPR029058">
    <property type="entry name" value="AB_hydrolase_fold"/>
</dbReference>
<dbReference type="InterPro" id="IPR049492">
    <property type="entry name" value="BD-FAE-like_dom"/>
</dbReference>
<dbReference type="InterPro" id="IPR050300">
    <property type="entry name" value="GDXG_lipolytic_enzyme"/>
</dbReference>
<protein>
    <submittedName>
        <fullName evidence="3">Alpha/Beta hydrolase protein</fullName>
    </submittedName>
</protein>
<dbReference type="PANTHER" id="PTHR48081">
    <property type="entry name" value="AB HYDROLASE SUPERFAMILY PROTEIN C4A8.06C"/>
    <property type="match status" value="1"/>
</dbReference>
<gene>
    <name evidence="3" type="ORF">BDV25DRAFT_18387</name>
</gene>
<evidence type="ECO:0000259" key="2">
    <source>
        <dbReference type="Pfam" id="PF20434"/>
    </source>
</evidence>
<evidence type="ECO:0000256" key="1">
    <source>
        <dbReference type="ARBA" id="ARBA00022801"/>
    </source>
</evidence>
<dbReference type="Gene3D" id="3.40.50.1820">
    <property type="entry name" value="alpha/beta hydrolase"/>
    <property type="match status" value="1"/>
</dbReference>
<organism evidence="3 4">
    <name type="scientific">Aspergillus avenaceus</name>
    <dbReference type="NCBI Taxonomy" id="36643"/>
    <lineage>
        <taxon>Eukaryota</taxon>
        <taxon>Fungi</taxon>
        <taxon>Dikarya</taxon>
        <taxon>Ascomycota</taxon>
        <taxon>Pezizomycotina</taxon>
        <taxon>Eurotiomycetes</taxon>
        <taxon>Eurotiomycetidae</taxon>
        <taxon>Eurotiales</taxon>
        <taxon>Aspergillaceae</taxon>
        <taxon>Aspergillus</taxon>
        <taxon>Aspergillus subgen. Circumdati</taxon>
    </lineage>
</organism>
<dbReference type="OrthoDB" id="19653at2759"/>
<dbReference type="AlphaFoldDB" id="A0A5N6U6F8"/>
<name>A0A5N6U6F8_ASPAV</name>
<evidence type="ECO:0000313" key="4">
    <source>
        <dbReference type="Proteomes" id="UP000325780"/>
    </source>
</evidence>
<feature type="domain" description="BD-FAE-like" evidence="2">
    <location>
        <begin position="25"/>
        <end position="133"/>
    </location>
</feature>
<dbReference type="EMBL" id="ML742036">
    <property type="protein sequence ID" value="KAE8153711.1"/>
    <property type="molecule type" value="Genomic_DNA"/>
</dbReference>
<dbReference type="GO" id="GO:0016787">
    <property type="term" value="F:hydrolase activity"/>
    <property type="evidence" value="ECO:0007669"/>
    <property type="project" value="UniProtKB-KW"/>
</dbReference>
<proteinExistence type="predicted"/>
<dbReference type="SUPFAM" id="SSF53474">
    <property type="entry name" value="alpha/beta-Hydrolases"/>
    <property type="match status" value="1"/>
</dbReference>
<dbReference type="Pfam" id="PF20434">
    <property type="entry name" value="BD-FAE"/>
    <property type="match status" value="1"/>
</dbReference>
<dbReference type="Proteomes" id="UP000325780">
    <property type="component" value="Unassembled WGS sequence"/>
</dbReference>